<proteinExistence type="predicted"/>
<keyword evidence="2" id="KW-1185">Reference proteome</keyword>
<name>A0ABY8V3S3_9BACI</name>
<sequence>MKSNLLSLEMMNGQERLHEALEMRGFLVKKEGPFLMLASGSSKRDLRSLKMLLNKLHIPIFWNGDRFQLLTNKFPVMMMKKITEHRGEEFPVSMEGYHFRWRAFVNRKNGLKVDALDLDPHIACFVKAVNEAGIPCLAGCDGHLKHAPNLQFSGVYSGAWFQIIQEQYLSEFELNYTWNVEFKGGSGSRLVASKARNERWDRHKIYEDTLKMAYKLKEHADEIKKRKASSFKRNAGMKEEAEGLRTDGRFEELVDWMERLSN</sequence>
<dbReference type="Proteomes" id="UP001236652">
    <property type="component" value="Chromosome"/>
</dbReference>
<accession>A0ABY8V3S3</accession>
<evidence type="ECO:0000313" key="2">
    <source>
        <dbReference type="Proteomes" id="UP001236652"/>
    </source>
</evidence>
<reference evidence="1 2" key="1">
    <citation type="submission" date="2023-05" db="EMBL/GenBank/DDBJ databases">
        <title>Comparative genomics reveals the evidence of polycyclic aromatic hydrocarbons degradation in moderately halophilic genus Pontibacillus.</title>
        <authorList>
            <person name="Yang H."/>
            <person name="Qian Z."/>
        </authorList>
    </citation>
    <scope>NUCLEOTIDE SEQUENCE [LARGE SCALE GENOMIC DNA]</scope>
    <source>
        <strain evidence="2">HN14</strain>
    </source>
</reference>
<gene>
    <name evidence="1" type="ORF">QNI29_02195</name>
</gene>
<dbReference type="RefSeq" id="WP_231419134.1">
    <property type="nucleotide sequence ID" value="NZ_CP126446.1"/>
</dbReference>
<evidence type="ECO:0000313" key="1">
    <source>
        <dbReference type="EMBL" id="WIF98501.1"/>
    </source>
</evidence>
<organism evidence="1 2">
    <name type="scientific">Pontibacillus chungwhensis</name>
    <dbReference type="NCBI Taxonomy" id="265426"/>
    <lineage>
        <taxon>Bacteria</taxon>
        <taxon>Bacillati</taxon>
        <taxon>Bacillota</taxon>
        <taxon>Bacilli</taxon>
        <taxon>Bacillales</taxon>
        <taxon>Bacillaceae</taxon>
        <taxon>Pontibacillus</taxon>
    </lineage>
</organism>
<protein>
    <submittedName>
        <fullName evidence="1">Uncharacterized protein</fullName>
    </submittedName>
</protein>
<dbReference type="EMBL" id="CP126446">
    <property type="protein sequence ID" value="WIF98501.1"/>
    <property type="molecule type" value="Genomic_DNA"/>
</dbReference>